<proteinExistence type="predicted"/>
<comment type="caution">
    <text evidence="3">The sequence shown here is derived from an EMBL/GenBank/DDBJ whole genome shotgun (WGS) entry which is preliminary data.</text>
</comment>
<evidence type="ECO:0000256" key="2">
    <source>
        <dbReference type="SAM" id="Phobius"/>
    </source>
</evidence>
<evidence type="ECO:0000313" key="3">
    <source>
        <dbReference type="EMBL" id="KAJ8427971.1"/>
    </source>
</evidence>
<protein>
    <submittedName>
        <fullName evidence="3">Uncharacterized protein</fullName>
    </submittedName>
</protein>
<sequence>MQWTGFEMQTLKGLLFHYLSGYLCVKCLIFMLLFKCGHLILVERLEVASFGDGGHLVAVKTLEVTSFADIVAPRLSNLSCWKGLGGSVQPFQLPDFITATGIETIRQLIAPAPEDFILDDESDVETTDEVNDEDNTTETYIDSALVPVPEGFDHDEEVLSVPEPLNDQVKLRSLHHGTRHATPQQPRHGSASVKCGGPQQLPQPNPNCFNDGRAASNPIRKGNKNPTLGGTIVLNSRPSRLTRLDNQKVYPPSITQ</sequence>
<accession>A0A9Q1JNF2</accession>
<keyword evidence="2" id="KW-0812">Transmembrane</keyword>
<feature type="region of interest" description="Disordered" evidence="1">
    <location>
        <begin position="176"/>
        <end position="233"/>
    </location>
</feature>
<name>A0A9Q1JNF2_9CARY</name>
<organism evidence="3 4">
    <name type="scientific">Carnegiea gigantea</name>
    <dbReference type="NCBI Taxonomy" id="171969"/>
    <lineage>
        <taxon>Eukaryota</taxon>
        <taxon>Viridiplantae</taxon>
        <taxon>Streptophyta</taxon>
        <taxon>Embryophyta</taxon>
        <taxon>Tracheophyta</taxon>
        <taxon>Spermatophyta</taxon>
        <taxon>Magnoliopsida</taxon>
        <taxon>eudicotyledons</taxon>
        <taxon>Gunneridae</taxon>
        <taxon>Pentapetalae</taxon>
        <taxon>Caryophyllales</taxon>
        <taxon>Cactineae</taxon>
        <taxon>Cactaceae</taxon>
        <taxon>Cactoideae</taxon>
        <taxon>Echinocereeae</taxon>
        <taxon>Carnegiea</taxon>
    </lineage>
</organism>
<gene>
    <name evidence="3" type="ORF">Cgig2_017458</name>
</gene>
<keyword evidence="2" id="KW-1133">Transmembrane helix</keyword>
<dbReference type="Proteomes" id="UP001153076">
    <property type="component" value="Unassembled WGS sequence"/>
</dbReference>
<keyword evidence="4" id="KW-1185">Reference proteome</keyword>
<dbReference type="EMBL" id="JAKOGI010001069">
    <property type="protein sequence ID" value="KAJ8427971.1"/>
    <property type="molecule type" value="Genomic_DNA"/>
</dbReference>
<evidence type="ECO:0000256" key="1">
    <source>
        <dbReference type="SAM" id="MobiDB-lite"/>
    </source>
</evidence>
<feature type="transmembrane region" description="Helical" evidence="2">
    <location>
        <begin position="15"/>
        <end position="34"/>
    </location>
</feature>
<reference evidence="3" key="1">
    <citation type="submission" date="2022-04" db="EMBL/GenBank/DDBJ databases">
        <title>Carnegiea gigantea Genome sequencing and assembly v2.</title>
        <authorList>
            <person name="Copetti D."/>
            <person name="Sanderson M.J."/>
            <person name="Burquez A."/>
            <person name="Wojciechowski M.F."/>
        </authorList>
    </citation>
    <scope>NUCLEOTIDE SEQUENCE</scope>
    <source>
        <strain evidence="3">SGP5-SGP5p</strain>
        <tissue evidence="3">Aerial part</tissue>
    </source>
</reference>
<feature type="compositionally biased region" description="Polar residues" evidence="1">
    <location>
        <begin position="224"/>
        <end position="233"/>
    </location>
</feature>
<keyword evidence="2" id="KW-0472">Membrane</keyword>
<evidence type="ECO:0000313" key="4">
    <source>
        <dbReference type="Proteomes" id="UP001153076"/>
    </source>
</evidence>
<dbReference type="AlphaFoldDB" id="A0A9Q1JNF2"/>